<accession>A0ABS1DJD0</accession>
<feature type="domain" description="Helix-turn-helix" evidence="1">
    <location>
        <begin position="11"/>
        <end position="60"/>
    </location>
</feature>
<protein>
    <recommendedName>
        <fullName evidence="1">Helix-turn-helix domain-containing protein</fullName>
    </recommendedName>
</protein>
<sequence>MASPTGNSEKLLSVTDVARTLNVSERQVRRWVAAGDIPAFKLGSRVRVAPSALHRFLKDQALDVATDMPRVPFS</sequence>
<proteinExistence type="predicted"/>
<keyword evidence="3" id="KW-1185">Reference proteome</keyword>
<name>A0ABS1DJD0_9PROT</name>
<evidence type="ECO:0000313" key="3">
    <source>
        <dbReference type="Proteomes" id="UP001296873"/>
    </source>
</evidence>
<dbReference type="NCBIfam" id="TIGR01764">
    <property type="entry name" value="excise"/>
    <property type="match status" value="1"/>
</dbReference>
<dbReference type="SUPFAM" id="SSF46955">
    <property type="entry name" value="Putative DNA-binding domain"/>
    <property type="match status" value="1"/>
</dbReference>
<dbReference type="Proteomes" id="UP001296873">
    <property type="component" value="Unassembled WGS sequence"/>
</dbReference>
<dbReference type="InterPro" id="IPR041657">
    <property type="entry name" value="HTH_17"/>
</dbReference>
<dbReference type="InterPro" id="IPR009061">
    <property type="entry name" value="DNA-bd_dom_put_sf"/>
</dbReference>
<dbReference type="EMBL" id="NRRL01000071">
    <property type="protein sequence ID" value="MBK1670027.1"/>
    <property type="molecule type" value="Genomic_DNA"/>
</dbReference>
<dbReference type="Pfam" id="PF12728">
    <property type="entry name" value="HTH_17"/>
    <property type="match status" value="1"/>
</dbReference>
<evidence type="ECO:0000259" key="1">
    <source>
        <dbReference type="Pfam" id="PF12728"/>
    </source>
</evidence>
<comment type="caution">
    <text evidence="2">The sequence shown here is derived from an EMBL/GenBank/DDBJ whole genome shotgun (WGS) entry which is preliminary data.</text>
</comment>
<dbReference type="InterPro" id="IPR010093">
    <property type="entry name" value="SinI_DNA-bd"/>
</dbReference>
<organism evidence="2 3">
    <name type="scientific">Rhodovibrio sodomensis</name>
    <dbReference type="NCBI Taxonomy" id="1088"/>
    <lineage>
        <taxon>Bacteria</taxon>
        <taxon>Pseudomonadati</taxon>
        <taxon>Pseudomonadota</taxon>
        <taxon>Alphaproteobacteria</taxon>
        <taxon>Rhodospirillales</taxon>
        <taxon>Rhodovibrionaceae</taxon>
        <taxon>Rhodovibrio</taxon>
    </lineage>
</organism>
<dbReference type="Gene3D" id="1.10.10.10">
    <property type="entry name" value="Winged helix-like DNA-binding domain superfamily/Winged helix DNA-binding domain"/>
    <property type="match status" value="1"/>
</dbReference>
<dbReference type="RefSeq" id="WP_200342373.1">
    <property type="nucleotide sequence ID" value="NZ_NRRL01000071.1"/>
</dbReference>
<gene>
    <name evidence="2" type="ORF">CKO28_18495</name>
</gene>
<evidence type="ECO:0000313" key="2">
    <source>
        <dbReference type="EMBL" id="MBK1670027.1"/>
    </source>
</evidence>
<dbReference type="InterPro" id="IPR036388">
    <property type="entry name" value="WH-like_DNA-bd_sf"/>
</dbReference>
<reference evidence="2 3" key="1">
    <citation type="journal article" date="2020" name="Microorganisms">
        <title>Osmotic Adaptation and Compatible Solute Biosynthesis of Phototrophic Bacteria as Revealed from Genome Analyses.</title>
        <authorList>
            <person name="Imhoff J.F."/>
            <person name="Rahn T."/>
            <person name="Kunzel S."/>
            <person name="Keller A."/>
            <person name="Neulinger S.C."/>
        </authorList>
    </citation>
    <scope>NUCLEOTIDE SEQUENCE [LARGE SCALE GENOMIC DNA]</scope>
    <source>
        <strain evidence="2 3">DSM 9895</strain>
    </source>
</reference>